<keyword evidence="3" id="KW-1185">Reference proteome</keyword>
<feature type="region of interest" description="Disordered" evidence="1">
    <location>
        <begin position="142"/>
        <end position="168"/>
    </location>
</feature>
<evidence type="ECO:0000256" key="1">
    <source>
        <dbReference type="SAM" id="MobiDB-lite"/>
    </source>
</evidence>
<accession>A0AAE1U6F3</accession>
<protein>
    <submittedName>
        <fullName evidence="2">Uncharacterized protein</fullName>
    </submittedName>
</protein>
<proteinExistence type="predicted"/>
<dbReference type="Proteomes" id="UP001292094">
    <property type="component" value="Unassembled WGS sequence"/>
</dbReference>
<dbReference type="EMBL" id="JAWZYT010001960">
    <property type="protein sequence ID" value="KAK4307880.1"/>
    <property type="molecule type" value="Genomic_DNA"/>
</dbReference>
<evidence type="ECO:0000313" key="3">
    <source>
        <dbReference type="Proteomes" id="UP001292094"/>
    </source>
</evidence>
<comment type="caution">
    <text evidence="2">The sequence shown here is derived from an EMBL/GenBank/DDBJ whole genome shotgun (WGS) entry which is preliminary data.</text>
</comment>
<sequence>MAPEIPLWGTESDTPVKLLWGPERPLWAPERPLWAPERPLWAPERPLWAPERLLWAPIMLLWAPERDTPVKLLWAPERLLWAPMRPPWAPKNPAGGSTPSAISRALSCLARSPQSSIGNSDKSINAFDCARADVLARNSAPGGSSAPWFSVGGAGGHTHPPQPPMPPPTASVLPEPLLELRSRQFNFKAATAATAGHIQAATAATGTQAATVAATCTGTTQAATGTTQAATGSPHRRLWRL</sequence>
<name>A0AAE1U6F3_9EUCA</name>
<dbReference type="AlphaFoldDB" id="A0AAE1U6F3"/>
<organism evidence="2 3">
    <name type="scientific">Petrolisthes manimaculis</name>
    <dbReference type="NCBI Taxonomy" id="1843537"/>
    <lineage>
        <taxon>Eukaryota</taxon>
        <taxon>Metazoa</taxon>
        <taxon>Ecdysozoa</taxon>
        <taxon>Arthropoda</taxon>
        <taxon>Crustacea</taxon>
        <taxon>Multicrustacea</taxon>
        <taxon>Malacostraca</taxon>
        <taxon>Eumalacostraca</taxon>
        <taxon>Eucarida</taxon>
        <taxon>Decapoda</taxon>
        <taxon>Pleocyemata</taxon>
        <taxon>Anomura</taxon>
        <taxon>Galatheoidea</taxon>
        <taxon>Porcellanidae</taxon>
        <taxon>Petrolisthes</taxon>
    </lineage>
</organism>
<evidence type="ECO:0000313" key="2">
    <source>
        <dbReference type="EMBL" id="KAK4307880.1"/>
    </source>
</evidence>
<gene>
    <name evidence="2" type="ORF">Pmani_020388</name>
</gene>
<reference evidence="2" key="1">
    <citation type="submission" date="2023-11" db="EMBL/GenBank/DDBJ databases">
        <title>Genome assemblies of two species of porcelain crab, Petrolisthes cinctipes and Petrolisthes manimaculis (Anomura: Porcellanidae).</title>
        <authorList>
            <person name="Angst P."/>
        </authorList>
    </citation>
    <scope>NUCLEOTIDE SEQUENCE</scope>
    <source>
        <strain evidence="2">PB745_02</strain>
        <tissue evidence="2">Gill</tissue>
    </source>
</reference>